<dbReference type="EMBL" id="PIPK01000002">
    <property type="protein sequence ID" value="RUO27793.1"/>
    <property type="molecule type" value="Genomic_DNA"/>
</dbReference>
<evidence type="ECO:0000313" key="2">
    <source>
        <dbReference type="EMBL" id="RAJ99042.1"/>
    </source>
</evidence>
<reference evidence="3 5" key="1">
    <citation type="journal article" date="2018" name="Front. Microbiol.">
        <title>Genome-Based Analysis Reveals the Taxonomy and Diversity of the Family Idiomarinaceae.</title>
        <authorList>
            <person name="Liu Y."/>
            <person name="Lai Q."/>
            <person name="Shao Z."/>
        </authorList>
    </citation>
    <scope>NUCLEOTIDE SEQUENCE [LARGE SCALE GENOMIC DNA]</scope>
    <source>
        <strain evidence="3 5">CF12-14</strain>
    </source>
</reference>
<comment type="caution">
    <text evidence="2">The sequence shown here is derived from an EMBL/GenBank/DDBJ whole genome shotgun (WGS) entry which is preliminary data.</text>
</comment>
<name>A0A327X331_9GAMM</name>
<dbReference type="AlphaFoldDB" id="A0A327X331"/>
<keyword evidence="1" id="KW-0812">Transmembrane</keyword>
<reference evidence="2 4" key="2">
    <citation type="submission" date="2018-06" db="EMBL/GenBank/DDBJ databases">
        <title>Genomic Encyclopedia of Type Strains, Phase III (KMG-III): the genomes of soil and plant-associated and newly described type strains.</title>
        <authorList>
            <person name="Whitman W."/>
        </authorList>
    </citation>
    <scope>NUCLEOTIDE SEQUENCE [LARGE SCALE GENOMIC DNA]</scope>
    <source>
        <strain evidence="2 4">CGMCC 1.15366</strain>
    </source>
</reference>
<keyword evidence="5" id="KW-1185">Reference proteome</keyword>
<proteinExistence type="predicted"/>
<protein>
    <submittedName>
        <fullName evidence="2">Uncharacterized protein</fullName>
    </submittedName>
</protein>
<feature type="transmembrane region" description="Helical" evidence="1">
    <location>
        <begin position="90"/>
        <end position="109"/>
    </location>
</feature>
<evidence type="ECO:0000313" key="5">
    <source>
        <dbReference type="Proteomes" id="UP000287865"/>
    </source>
</evidence>
<dbReference type="Proteomes" id="UP000287865">
    <property type="component" value="Unassembled WGS sequence"/>
</dbReference>
<dbReference type="RefSeq" id="WP_111568668.1">
    <property type="nucleotide sequence ID" value="NZ_PIPK01000002.1"/>
</dbReference>
<evidence type="ECO:0000256" key="1">
    <source>
        <dbReference type="SAM" id="Phobius"/>
    </source>
</evidence>
<gene>
    <name evidence="2" type="ORF">B0I24_10333</name>
    <name evidence="3" type="ORF">CWE07_04075</name>
</gene>
<feature type="transmembrane region" description="Helical" evidence="1">
    <location>
        <begin position="48"/>
        <end position="70"/>
    </location>
</feature>
<feature type="transmembrane region" description="Helical" evidence="1">
    <location>
        <begin position="6"/>
        <end position="27"/>
    </location>
</feature>
<evidence type="ECO:0000313" key="4">
    <source>
        <dbReference type="Proteomes" id="UP000249203"/>
    </source>
</evidence>
<sequence length="284" mass="31982">MILDIFFGTVIVIPMAIGMLGYPWAVWKWLDQRYLNRRGIGIWPQVGAVLVALVPFVITLALFGLLTSVLEIGPSSADWQRVREAHPRGIPPQAFPMAFGMLLGLFAFARYADKLTRHLPLFNQLDNSKPASQALRTQPDQLHPLESYAKTMFLGPRARYQGAVALQQIPAFAASPKHVQAQFYQQFLDSQLLIIVKRTTNLAQLRPRDIKYVTGTAFAAEDEDCLRSFRSEARAPLVRLTGRQLLTYLSDEAELLIQQPELMLLLQPSDLNTARRVMEGSHVD</sequence>
<dbReference type="EMBL" id="QLMD01000003">
    <property type="protein sequence ID" value="RAJ99042.1"/>
    <property type="molecule type" value="Genomic_DNA"/>
</dbReference>
<keyword evidence="1" id="KW-1133">Transmembrane helix</keyword>
<dbReference type="OrthoDB" id="7067779at2"/>
<evidence type="ECO:0000313" key="3">
    <source>
        <dbReference type="EMBL" id="RUO27793.1"/>
    </source>
</evidence>
<organism evidence="2 4">
    <name type="scientific">Aliidiomarina maris</name>
    <dbReference type="NCBI Taxonomy" id="531312"/>
    <lineage>
        <taxon>Bacteria</taxon>
        <taxon>Pseudomonadati</taxon>
        <taxon>Pseudomonadota</taxon>
        <taxon>Gammaproteobacteria</taxon>
        <taxon>Alteromonadales</taxon>
        <taxon>Idiomarinaceae</taxon>
        <taxon>Aliidiomarina</taxon>
    </lineage>
</organism>
<accession>A0A327X331</accession>
<keyword evidence="1" id="KW-0472">Membrane</keyword>
<dbReference type="Proteomes" id="UP000249203">
    <property type="component" value="Unassembled WGS sequence"/>
</dbReference>